<comment type="similarity">
    <text evidence="6 10 11">Belongs to the ribulose-phosphate 3-epimerase family.</text>
</comment>
<keyword evidence="13" id="KW-0862">Zinc</keyword>
<dbReference type="PROSITE" id="PS01086">
    <property type="entry name" value="RIBUL_P_3_EPIMER_2"/>
    <property type="match status" value="1"/>
</dbReference>
<dbReference type="GO" id="GO:0019323">
    <property type="term" value="P:pentose catabolic process"/>
    <property type="evidence" value="ECO:0007669"/>
    <property type="project" value="UniProtKB-UniRule"/>
</dbReference>
<reference evidence="15 16" key="1">
    <citation type="submission" date="2019-03" db="EMBL/GenBank/DDBJ databases">
        <title>Draft genome sequence data and analysis of a Fermenting Bacterium, Soehngenia longevitae strain 1933PT, isolated from petroleum reservoir in Azerbaijan.</title>
        <authorList>
            <person name="Grouzdev D.S."/>
            <person name="Bidzhieva S.K."/>
            <person name="Sokolova D.S."/>
            <person name="Tourova T.P."/>
            <person name="Poltaraus A.B."/>
            <person name="Nazina T.N."/>
        </authorList>
    </citation>
    <scope>NUCLEOTIDE SEQUENCE [LARGE SCALE GENOMIC DNA]</scope>
    <source>
        <strain evidence="15 16">1933P</strain>
    </source>
</reference>
<feature type="binding site" evidence="10 13">
    <location>
        <position position="174"/>
    </location>
    <ligand>
        <name>a divalent metal cation</name>
        <dbReference type="ChEBI" id="CHEBI:60240"/>
    </ligand>
</feature>
<feature type="binding site" evidence="10 13">
    <location>
        <position position="32"/>
    </location>
    <ligand>
        <name>a divalent metal cation</name>
        <dbReference type="ChEBI" id="CHEBI:60240"/>
    </ligand>
</feature>
<dbReference type="PROSITE" id="PS01085">
    <property type="entry name" value="RIBUL_P_3_EPIMER_1"/>
    <property type="match status" value="1"/>
</dbReference>
<evidence type="ECO:0000256" key="2">
    <source>
        <dbReference type="ARBA" id="ARBA00001936"/>
    </source>
</evidence>
<dbReference type="RefSeq" id="WP_135271541.1">
    <property type="nucleotide sequence ID" value="NZ_SRIB01000011.1"/>
</dbReference>
<dbReference type="Gene3D" id="3.20.20.70">
    <property type="entry name" value="Aldolase class I"/>
    <property type="match status" value="1"/>
</dbReference>
<dbReference type="Proteomes" id="UP000298381">
    <property type="component" value="Unassembled WGS sequence"/>
</dbReference>
<dbReference type="PANTHER" id="PTHR11749">
    <property type="entry name" value="RIBULOSE-5-PHOSPHATE-3-EPIMERASE"/>
    <property type="match status" value="1"/>
</dbReference>
<feature type="binding site" evidence="14">
    <location>
        <position position="176"/>
    </location>
    <ligand>
        <name>substrate</name>
    </ligand>
</feature>
<dbReference type="InterPro" id="IPR026019">
    <property type="entry name" value="Ribul_P_3_epim"/>
</dbReference>
<comment type="catalytic activity">
    <reaction evidence="1 10 11">
        <text>D-ribulose 5-phosphate = D-xylulose 5-phosphate</text>
        <dbReference type="Rhea" id="RHEA:13677"/>
        <dbReference type="ChEBI" id="CHEBI:57737"/>
        <dbReference type="ChEBI" id="CHEBI:58121"/>
        <dbReference type="EC" id="5.1.3.1"/>
    </reaction>
</comment>
<keyword evidence="8 10" id="KW-0479">Metal-binding</keyword>
<evidence type="ECO:0000256" key="13">
    <source>
        <dbReference type="PIRSR" id="PIRSR001461-2"/>
    </source>
</evidence>
<comment type="cofactor">
    <cofactor evidence="3">
        <name>Co(2+)</name>
        <dbReference type="ChEBI" id="CHEBI:48828"/>
    </cofactor>
</comment>
<evidence type="ECO:0000256" key="7">
    <source>
        <dbReference type="ARBA" id="ARBA00013188"/>
    </source>
</evidence>
<dbReference type="InterPro" id="IPR000056">
    <property type="entry name" value="Ribul_P_3_epim-like"/>
</dbReference>
<dbReference type="Pfam" id="PF00834">
    <property type="entry name" value="Ribul_P_3_epim"/>
    <property type="match status" value="1"/>
</dbReference>
<feature type="binding site" evidence="10 14">
    <location>
        <begin position="196"/>
        <end position="197"/>
    </location>
    <ligand>
        <name>substrate</name>
    </ligand>
</feature>
<dbReference type="NCBIfam" id="TIGR01163">
    <property type="entry name" value="rpe"/>
    <property type="match status" value="1"/>
</dbReference>
<comment type="cofactor">
    <cofactor evidence="4">
        <name>Zn(2+)</name>
        <dbReference type="ChEBI" id="CHEBI:29105"/>
    </cofactor>
</comment>
<keyword evidence="10 11" id="KW-0119">Carbohydrate metabolism</keyword>
<comment type="pathway">
    <text evidence="10">Carbohydrate degradation.</text>
</comment>
<gene>
    <name evidence="10" type="primary">rpe</name>
    <name evidence="15" type="ORF">E4100_08105</name>
</gene>
<dbReference type="InterPro" id="IPR013785">
    <property type="entry name" value="Aldolase_TIM"/>
</dbReference>
<dbReference type="PIRSF" id="PIRSF001461">
    <property type="entry name" value="RPE"/>
    <property type="match status" value="1"/>
</dbReference>
<evidence type="ECO:0000256" key="1">
    <source>
        <dbReference type="ARBA" id="ARBA00001782"/>
    </source>
</evidence>
<comment type="cofactor">
    <cofactor evidence="10 13">
        <name>a divalent metal cation</name>
        <dbReference type="ChEBI" id="CHEBI:60240"/>
    </cofactor>
    <text evidence="10 13">Binds 1 divalent metal cation per subunit.</text>
</comment>
<feature type="binding site" evidence="10 14">
    <location>
        <begin position="141"/>
        <end position="144"/>
    </location>
    <ligand>
        <name>substrate</name>
    </ligand>
</feature>
<evidence type="ECO:0000256" key="9">
    <source>
        <dbReference type="ARBA" id="ARBA00023235"/>
    </source>
</evidence>
<comment type="caution">
    <text evidence="15">The sequence shown here is derived from an EMBL/GenBank/DDBJ whole genome shotgun (WGS) entry which is preliminary data.</text>
</comment>
<accession>A0A4Z0D221</accession>
<evidence type="ECO:0000313" key="16">
    <source>
        <dbReference type="Proteomes" id="UP000298381"/>
    </source>
</evidence>
<protein>
    <recommendedName>
        <fullName evidence="7 10">Ribulose-phosphate 3-epimerase</fullName>
        <ecNumber evidence="7 10">5.1.3.1</ecNumber>
    </recommendedName>
</protein>
<evidence type="ECO:0000256" key="5">
    <source>
        <dbReference type="ARBA" id="ARBA00001954"/>
    </source>
</evidence>
<feature type="binding site" evidence="10 13">
    <location>
        <position position="34"/>
    </location>
    <ligand>
        <name>a divalent metal cation</name>
        <dbReference type="ChEBI" id="CHEBI:60240"/>
    </ligand>
</feature>
<dbReference type="EMBL" id="SRIB01000011">
    <property type="protein sequence ID" value="TFZ39577.1"/>
    <property type="molecule type" value="Genomic_DNA"/>
</dbReference>
<comment type="function">
    <text evidence="10">Catalyzes the reversible epimerization of D-ribulose 5-phosphate to D-xylulose 5-phosphate.</text>
</comment>
<evidence type="ECO:0000256" key="8">
    <source>
        <dbReference type="ARBA" id="ARBA00022723"/>
    </source>
</evidence>
<dbReference type="SUPFAM" id="SSF51366">
    <property type="entry name" value="Ribulose-phoshate binding barrel"/>
    <property type="match status" value="1"/>
</dbReference>
<sequence length="218" mass="24008">MTKIAPSILSADFLNLKQEIQDISLGGADLIHLDVMDGNYVPNITFGMPIIKSIKKISSIPLDVHLMIDKPERYIDDFIDAGADILTIHAEATTHLHRTIQLIKSRGIKAGVSLNPATPLDVLEYIMDELDLILLMSVNPGFGGQSFIKAVERKIQTLKNRISADYSNVLIEVDGGIKLDNAKHIADLGADILVIGSDIFSYNDVRARTEQFKILVSE</sequence>
<feature type="active site" description="Proton acceptor" evidence="10 12">
    <location>
        <position position="34"/>
    </location>
</feature>
<dbReference type="EC" id="5.1.3.1" evidence="7 10"/>
<evidence type="ECO:0000256" key="11">
    <source>
        <dbReference type="PIRNR" id="PIRNR001461"/>
    </source>
</evidence>
<comment type="cofactor">
    <cofactor evidence="5">
        <name>Fe(2+)</name>
        <dbReference type="ChEBI" id="CHEBI:29033"/>
    </cofactor>
</comment>
<evidence type="ECO:0000256" key="4">
    <source>
        <dbReference type="ARBA" id="ARBA00001947"/>
    </source>
</evidence>
<feature type="binding site" evidence="10 14">
    <location>
        <position position="65"/>
    </location>
    <ligand>
        <name>substrate</name>
    </ligand>
</feature>
<dbReference type="InterPro" id="IPR011060">
    <property type="entry name" value="RibuloseP-bd_barrel"/>
</dbReference>
<dbReference type="NCBIfam" id="NF004076">
    <property type="entry name" value="PRK05581.1-4"/>
    <property type="match status" value="1"/>
</dbReference>
<name>A0A4Z0D221_9FIRM</name>
<dbReference type="FunFam" id="3.20.20.70:FF:000004">
    <property type="entry name" value="Ribulose-phosphate 3-epimerase"/>
    <property type="match status" value="1"/>
</dbReference>
<dbReference type="OrthoDB" id="1645589at2"/>
<dbReference type="CDD" id="cd00429">
    <property type="entry name" value="RPE"/>
    <property type="match status" value="1"/>
</dbReference>
<proteinExistence type="inferred from homology"/>
<comment type="cofactor">
    <cofactor evidence="2">
        <name>Mn(2+)</name>
        <dbReference type="ChEBI" id="CHEBI:29035"/>
    </cofactor>
</comment>
<evidence type="ECO:0000256" key="6">
    <source>
        <dbReference type="ARBA" id="ARBA00009541"/>
    </source>
</evidence>
<dbReference type="GO" id="GO:0005737">
    <property type="term" value="C:cytoplasm"/>
    <property type="evidence" value="ECO:0007669"/>
    <property type="project" value="UniProtKB-ARBA"/>
</dbReference>
<feature type="binding site" evidence="10 13">
    <location>
        <position position="65"/>
    </location>
    <ligand>
        <name>a divalent metal cation</name>
        <dbReference type="ChEBI" id="CHEBI:60240"/>
    </ligand>
</feature>
<evidence type="ECO:0000256" key="10">
    <source>
        <dbReference type="HAMAP-Rule" id="MF_02227"/>
    </source>
</evidence>
<dbReference type="GO" id="GO:0004750">
    <property type="term" value="F:D-ribulose-phosphate 3-epimerase activity"/>
    <property type="evidence" value="ECO:0007669"/>
    <property type="project" value="UniProtKB-UniRule"/>
</dbReference>
<evidence type="ECO:0000256" key="3">
    <source>
        <dbReference type="ARBA" id="ARBA00001941"/>
    </source>
</evidence>
<keyword evidence="16" id="KW-1185">Reference proteome</keyword>
<feature type="binding site" evidence="10">
    <location>
        <begin position="174"/>
        <end position="176"/>
    </location>
    <ligand>
        <name>substrate</name>
    </ligand>
</feature>
<dbReference type="GO" id="GO:0006098">
    <property type="term" value="P:pentose-phosphate shunt"/>
    <property type="evidence" value="ECO:0007669"/>
    <property type="project" value="UniProtKB-UniRule"/>
</dbReference>
<keyword evidence="13" id="KW-0170">Cobalt</keyword>
<organism evidence="15 16">
    <name type="scientific">Soehngenia longivitae</name>
    <dbReference type="NCBI Taxonomy" id="2562294"/>
    <lineage>
        <taxon>Bacteria</taxon>
        <taxon>Bacillati</taxon>
        <taxon>Bacillota</taxon>
        <taxon>Tissierellia</taxon>
        <taxon>Tissierellales</taxon>
        <taxon>Tissierellaceae</taxon>
        <taxon>Soehngenia</taxon>
    </lineage>
</organism>
<evidence type="ECO:0000256" key="12">
    <source>
        <dbReference type="PIRSR" id="PIRSR001461-1"/>
    </source>
</evidence>
<feature type="active site" description="Proton donor" evidence="10 12">
    <location>
        <position position="174"/>
    </location>
</feature>
<evidence type="ECO:0000313" key="15">
    <source>
        <dbReference type="EMBL" id="TFZ39577.1"/>
    </source>
</evidence>
<evidence type="ECO:0000256" key="14">
    <source>
        <dbReference type="PIRSR" id="PIRSR001461-3"/>
    </source>
</evidence>
<keyword evidence="13" id="KW-0464">Manganese</keyword>
<dbReference type="GO" id="GO:0046872">
    <property type="term" value="F:metal ion binding"/>
    <property type="evidence" value="ECO:0007669"/>
    <property type="project" value="UniProtKB-UniRule"/>
</dbReference>
<feature type="binding site" evidence="10 14">
    <location>
        <position position="7"/>
    </location>
    <ligand>
        <name>substrate</name>
    </ligand>
</feature>
<dbReference type="AlphaFoldDB" id="A0A4Z0D221"/>
<dbReference type="HAMAP" id="MF_02227">
    <property type="entry name" value="RPE"/>
    <property type="match status" value="1"/>
</dbReference>
<keyword evidence="9 10" id="KW-0413">Isomerase</keyword>